<dbReference type="RefSeq" id="WP_379536071.1">
    <property type="nucleotide sequence ID" value="NZ_JBHSBI010000067.1"/>
</dbReference>
<dbReference type="Proteomes" id="UP001595851">
    <property type="component" value="Unassembled WGS sequence"/>
</dbReference>
<evidence type="ECO:0000313" key="2">
    <source>
        <dbReference type="Proteomes" id="UP001595851"/>
    </source>
</evidence>
<name>A0ABV8GQN8_9ACTN</name>
<sequence>MTATRWLVPGLRPADKAAEQLQAQLHAAHRIASEVRHGDGVALVLISTDLVVWTDGDIWWWWTGHTTGRGRWIYNHASTANAATAARRIAFRYEEIRGNVRAVRAVLAG</sequence>
<proteinExistence type="predicted"/>
<comment type="caution">
    <text evidence="1">The sequence shown here is derived from an EMBL/GenBank/DDBJ whole genome shotgun (WGS) entry which is preliminary data.</text>
</comment>
<organism evidence="1 2">
    <name type="scientific">Nonomuraea purpurea</name>
    <dbReference type="NCBI Taxonomy" id="1849276"/>
    <lineage>
        <taxon>Bacteria</taxon>
        <taxon>Bacillati</taxon>
        <taxon>Actinomycetota</taxon>
        <taxon>Actinomycetes</taxon>
        <taxon>Streptosporangiales</taxon>
        <taxon>Streptosporangiaceae</taxon>
        <taxon>Nonomuraea</taxon>
    </lineage>
</organism>
<dbReference type="EMBL" id="JBHSBI010000067">
    <property type="protein sequence ID" value="MFC4016280.1"/>
    <property type="molecule type" value="Genomic_DNA"/>
</dbReference>
<keyword evidence="2" id="KW-1185">Reference proteome</keyword>
<evidence type="ECO:0000313" key="1">
    <source>
        <dbReference type="EMBL" id="MFC4016280.1"/>
    </source>
</evidence>
<accession>A0ABV8GQN8</accession>
<protein>
    <recommendedName>
        <fullName evidence="3">Immunity protein 35 domain-containing protein</fullName>
    </recommendedName>
</protein>
<gene>
    <name evidence="1" type="ORF">ACFOY2_54375</name>
</gene>
<reference evidence="2" key="1">
    <citation type="journal article" date="2019" name="Int. J. Syst. Evol. Microbiol.">
        <title>The Global Catalogue of Microorganisms (GCM) 10K type strain sequencing project: providing services to taxonomists for standard genome sequencing and annotation.</title>
        <authorList>
            <consortium name="The Broad Institute Genomics Platform"/>
            <consortium name="The Broad Institute Genome Sequencing Center for Infectious Disease"/>
            <person name="Wu L."/>
            <person name="Ma J."/>
        </authorList>
    </citation>
    <scope>NUCLEOTIDE SEQUENCE [LARGE SCALE GENOMIC DNA]</scope>
    <source>
        <strain evidence="2">TBRC 1276</strain>
    </source>
</reference>
<evidence type="ECO:0008006" key="3">
    <source>
        <dbReference type="Google" id="ProtNLM"/>
    </source>
</evidence>